<evidence type="ECO:0000256" key="1">
    <source>
        <dbReference type="SAM" id="SignalP"/>
    </source>
</evidence>
<evidence type="ECO:0000313" key="2">
    <source>
        <dbReference type="EMBL" id="REI43107.1"/>
    </source>
</evidence>
<accession>A0ABX9KLA7</accession>
<dbReference type="EMBL" id="QUAJ01000001">
    <property type="protein sequence ID" value="REI43107.1"/>
    <property type="molecule type" value="Genomic_DNA"/>
</dbReference>
<protein>
    <recommendedName>
        <fullName evidence="4">Outer membrane lipoprotein carrier protein LolA</fullName>
    </recommendedName>
</protein>
<evidence type="ECO:0008006" key="4">
    <source>
        <dbReference type="Google" id="ProtNLM"/>
    </source>
</evidence>
<feature type="signal peptide" evidence="1">
    <location>
        <begin position="1"/>
        <end position="17"/>
    </location>
</feature>
<dbReference type="Proteomes" id="UP000263486">
    <property type="component" value="Unassembled WGS sequence"/>
</dbReference>
<reference evidence="2 3" key="1">
    <citation type="submission" date="2018-08" db="EMBL/GenBank/DDBJ databases">
        <title>Draft genome sequence of Psychrilyobacter sp. strain SD5 isolated from Black Sea water.</title>
        <authorList>
            <person name="Yadav S."/>
            <person name="Villanueva L."/>
            <person name="Damste J.S.S."/>
        </authorList>
    </citation>
    <scope>NUCLEOTIDE SEQUENCE [LARGE SCALE GENOMIC DNA]</scope>
    <source>
        <strain evidence="2 3">SD5</strain>
    </source>
</reference>
<dbReference type="Gene3D" id="2.50.20.10">
    <property type="entry name" value="Lipoprotein localisation LolA/LolB/LppX"/>
    <property type="match status" value="1"/>
</dbReference>
<keyword evidence="3" id="KW-1185">Reference proteome</keyword>
<keyword evidence="1" id="KW-0732">Signal</keyword>
<evidence type="ECO:0000313" key="3">
    <source>
        <dbReference type="Proteomes" id="UP000263486"/>
    </source>
</evidence>
<feature type="chain" id="PRO_5045581251" description="Outer membrane lipoprotein carrier protein LolA" evidence="1">
    <location>
        <begin position="18"/>
        <end position="191"/>
    </location>
</feature>
<gene>
    <name evidence="2" type="ORF">DYH56_00200</name>
</gene>
<name>A0ABX9KLA7_9FUSO</name>
<comment type="caution">
    <text evidence="2">The sequence shown here is derived from an EMBL/GenBank/DDBJ whole genome shotgun (WGS) entry which is preliminary data.</text>
</comment>
<organism evidence="2 3">
    <name type="scientific">Psychrilyobacter piezotolerans</name>
    <dbReference type="NCBI Taxonomy" id="2293438"/>
    <lineage>
        <taxon>Bacteria</taxon>
        <taxon>Fusobacteriati</taxon>
        <taxon>Fusobacteriota</taxon>
        <taxon>Fusobacteriia</taxon>
        <taxon>Fusobacteriales</taxon>
        <taxon>Fusobacteriaceae</taxon>
        <taxon>Psychrilyobacter</taxon>
    </lineage>
</organism>
<dbReference type="RefSeq" id="WP_114640827.1">
    <property type="nucleotide sequence ID" value="NZ_JAACIO010000001.1"/>
</dbReference>
<proteinExistence type="predicted"/>
<sequence>MKKLMLYFFIFSLSLFAENKNDFNKINTFKAVIIENSHLNNRTKTKEYEVLADLPDKLIKKMISPSINKGEIYLYNGSDKTMYYPLLEQTIDQKINEDENYTLKIIRDLKSYDGNVNFRVIKSDNQIQKIIYNDGITIKFESFSKINGINFPTHVKILDENIEVSELIIKDIEINIPVSEKDFSLDEIIKN</sequence>